<accession>A0A543AYW5</accession>
<evidence type="ECO:0000256" key="1">
    <source>
        <dbReference type="SAM" id="MobiDB-lite"/>
    </source>
</evidence>
<dbReference type="InterPro" id="IPR038595">
    <property type="entry name" value="LOR_sf"/>
</dbReference>
<name>A0A543AYW5_9ACTN</name>
<dbReference type="Proteomes" id="UP000317043">
    <property type="component" value="Unassembled WGS sequence"/>
</dbReference>
<reference evidence="3 4" key="1">
    <citation type="submission" date="2019-06" db="EMBL/GenBank/DDBJ databases">
        <title>Sequencing the genomes of 1000 actinobacteria strains.</title>
        <authorList>
            <person name="Klenk H.-P."/>
        </authorList>
    </citation>
    <scope>NUCLEOTIDE SEQUENCE [LARGE SCALE GENOMIC DNA]</scope>
    <source>
        <strain evidence="3 4">DSM 45928</strain>
    </source>
</reference>
<gene>
    <name evidence="3" type="ORF">FB566_3332</name>
</gene>
<dbReference type="GO" id="GO:0005886">
    <property type="term" value="C:plasma membrane"/>
    <property type="evidence" value="ECO:0007669"/>
    <property type="project" value="TreeGrafter"/>
</dbReference>
<evidence type="ECO:0000313" key="3">
    <source>
        <dbReference type="EMBL" id="TQL77765.1"/>
    </source>
</evidence>
<feature type="domain" description="DUF2510" evidence="2">
    <location>
        <begin position="6"/>
        <end position="38"/>
    </location>
</feature>
<dbReference type="OrthoDB" id="3468573at2"/>
<dbReference type="Gene3D" id="2.40.160.200">
    <property type="entry name" value="LURP1-related"/>
    <property type="match status" value="1"/>
</dbReference>
<dbReference type="EMBL" id="VFOW01000001">
    <property type="protein sequence ID" value="TQL77765.1"/>
    <property type="molecule type" value="Genomic_DNA"/>
</dbReference>
<feature type="region of interest" description="Disordered" evidence="1">
    <location>
        <begin position="1"/>
        <end position="93"/>
    </location>
</feature>
<keyword evidence="4" id="KW-1185">Reference proteome</keyword>
<sequence>MANTPPGWYPDPSQPARQRYFDGNQWTEHVSDPAPQPQAPAHPQGAVPHQQAPRQEPSPLEQAAELNVSRPDDPSRIQQQVQHQAGVQPQGAAGGGTLFTEPVLVINQKAKLIELNNEYAVFNQQGQQLASVVQVGQSAAKKVVRFLGNYDQFFTHKLEIRDGHGQVLLRVTRPAKLMKSRVIVERGDGSPVGEIVQENVFGRINFSMQVNGQEYGKIVGENWRAWNFAIVDHTKTEVARITKTFEGVAKMVFTTADNYVLQIHRQLPDPLMSLVVASALTVDTALKQDGG</sequence>
<dbReference type="InParanoid" id="A0A543AYW5"/>
<feature type="compositionally biased region" description="Low complexity" evidence="1">
    <location>
        <begin position="78"/>
        <end position="91"/>
    </location>
</feature>
<dbReference type="Pfam" id="PF03803">
    <property type="entry name" value="Scramblase"/>
    <property type="match status" value="1"/>
</dbReference>
<organism evidence="3 4">
    <name type="scientific">Stackebrandtia endophytica</name>
    <dbReference type="NCBI Taxonomy" id="1496996"/>
    <lineage>
        <taxon>Bacteria</taxon>
        <taxon>Bacillati</taxon>
        <taxon>Actinomycetota</taxon>
        <taxon>Actinomycetes</taxon>
        <taxon>Glycomycetales</taxon>
        <taxon>Glycomycetaceae</taxon>
        <taxon>Stackebrandtia</taxon>
    </lineage>
</organism>
<dbReference type="PANTHER" id="PTHR23248:SF9">
    <property type="entry name" value="PHOSPHOLIPID SCRAMBLASE"/>
    <property type="match status" value="1"/>
</dbReference>
<comment type="caution">
    <text evidence="3">The sequence shown here is derived from an EMBL/GenBank/DDBJ whole genome shotgun (WGS) entry which is preliminary data.</text>
</comment>
<evidence type="ECO:0000259" key="2">
    <source>
        <dbReference type="Pfam" id="PF10708"/>
    </source>
</evidence>
<dbReference type="InterPro" id="IPR005552">
    <property type="entry name" value="Scramblase"/>
</dbReference>
<dbReference type="GO" id="GO:0017128">
    <property type="term" value="F:phospholipid scramblase activity"/>
    <property type="evidence" value="ECO:0007669"/>
    <property type="project" value="InterPro"/>
</dbReference>
<dbReference type="RefSeq" id="WP_142041144.1">
    <property type="nucleotide sequence ID" value="NZ_JBHTGS010000001.1"/>
</dbReference>
<proteinExistence type="predicted"/>
<evidence type="ECO:0000313" key="4">
    <source>
        <dbReference type="Proteomes" id="UP000317043"/>
    </source>
</evidence>
<dbReference type="PANTHER" id="PTHR23248">
    <property type="entry name" value="PHOSPHOLIPID SCRAMBLASE-RELATED"/>
    <property type="match status" value="1"/>
</dbReference>
<dbReference type="InterPro" id="IPR025659">
    <property type="entry name" value="Tubby-like_C"/>
</dbReference>
<dbReference type="AlphaFoldDB" id="A0A543AYW5"/>
<dbReference type="Pfam" id="PF10708">
    <property type="entry name" value="DUF2510"/>
    <property type="match status" value="1"/>
</dbReference>
<dbReference type="SUPFAM" id="SSF54518">
    <property type="entry name" value="Tubby C-terminal domain-like"/>
    <property type="match status" value="1"/>
</dbReference>
<dbReference type="InterPro" id="IPR018929">
    <property type="entry name" value="DUF2510"/>
</dbReference>
<feature type="compositionally biased region" description="Low complexity" evidence="1">
    <location>
        <begin position="41"/>
        <end position="53"/>
    </location>
</feature>
<protein>
    <submittedName>
        <fullName evidence="3">Uncharacterized protein DUF2510</fullName>
    </submittedName>
</protein>